<evidence type="ECO:0000256" key="1">
    <source>
        <dbReference type="SAM" id="Phobius"/>
    </source>
</evidence>
<gene>
    <name evidence="2" type="ORF">MTO99_09510</name>
</gene>
<dbReference type="RefSeq" id="WP_243558726.1">
    <property type="nucleotide sequence ID" value="NZ_CP094528.1"/>
</dbReference>
<proteinExistence type="predicted"/>
<keyword evidence="1" id="KW-1133">Transmembrane helix</keyword>
<organism evidence="2 3">
    <name type="scientific">Agromyces larvae</name>
    <dbReference type="NCBI Taxonomy" id="2929802"/>
    <lineage>
        <taxon>Bacteria</taxon>
        <taxon>Bacillati</taxon>
        <taxon>Actinomycetota</taxon>
        <taxon>Actinomycetes</taxon>
        <taxon>Micrococcales</taxon>
        <taxon>Microbacteriaceae</taxon>
        <taxon>Agromyces</taxon>
    </lineage>
</organism>
<keyword evidence="1" id="KW-0472">Membrane</keyword>
<protein>
    <submittedName>
        <fullName evidence="2">Uncharacterized protein</fullName>
    </submittedName>
</protein>
<evidence type="ECO:0000313" key="2">
    <source>
        <dbReference type="EMBL" id="UOE45957.1"/>
    </source>
</evidence>
<keyword evidence="1" id="KW-0812">Transmembrane</keyword>
<evidence type="ECO:0000313" key="3">
    <source>
        <dbReference type="Proteomes" id="UP000832097"/>
    </source>
</evidence>
<feature type="transmembrane region" description="Helical" evidence="1">
    <location>
        <begin position="6"/>
        <end position="26"/>
    </location>
</feature>
<accession>A0ABY4C3A9</accession>
<reference evidence="2 3" key="1">
    <citation type="submission" date="2022-03" db="EMBL/GenBank/DDBJ databases">
        <title>Mucilaginibacter sp. isolated from the gut of Protaetia brevitarsis seulensis larvae.</title>
        <authorList>
            <person name="Won M."/>
            <person name="Kim S.-J."/>
            <person name="Kwon S.-W."/>
        </authorList>
    </citation>
    <scope>NUCLEOTIDE SEQUENCE [LARGE SCALE GENOMIC DNA]</scope>
    <source>
        <strain evidence="2 3">CFWR-12</strain>
    </source>
</reference>
<keyword evidence="3" id="KW-1185">Reference proteome</keyword>
<dbReference type="Proteomes" id="UP000832097">
    <property type="component" value="Chromosome"/>
</dbReference>
<name>A0ABY4C3A9_9MICO</name>
<dbReference type="EMBL" id="CP094528">
    <property type="protein sequence ID" value="UOE45957.1"/>
    <property type="molecule type" value="Genomic_DNA"/>
</dbReference>
<sequence length="76" mass="8695">MVENIIGIIVLLLGAAAWAYLLISWISGFTDGTIDEEFGGHRNDHHVGLAYWFYRLGRTHEARKRDIRAAREAARR</sequence>